<dbReference type="VEuPathDB" id="FungiDB:ASPFODRAFT_521258"/>
<dbReference type="Proteomes" id="UP000184063">
    <property type="component" value="Unassembled WGS sequence"/>
</dbReference>
<protein>
    <submittedName>
        <fullName evidence="1">Uncharacterized protein</fullName>
    </submittedName>
</protein>
<name>A0A1M3SZ31_ASPLC</name>
<proteinExistence type="predicted"/>
<evidence type="ECO:0000313" key="2">
    <source>
        <dbReference type="Proteomes" id="UP000184063"/>
    </source>
</evidence>
<evidence type="ECO:0000313" key="1">
    <source>
        <dbReference type="EMBL" id="OJZ79747.1"/>
    </source>
</evidence>
<dbReference type="EMBL" id="KV878273">
    <property type="protein sequence ID" value="OJZ79747.1"/>
    <property type="molecule type" value="Genomic_DNA"/>
</dbReference>
<sequence>MKTRARFDLLPRGKFATGSREVLLQDASFAIQVGNIFLLPRVAYGIPTAQLPLRRFCNGTETLALKGHPSRCRLSLLPNRLHPLAGRGLRLRFPLVDLNHCPNIQTCYCISEAC</sequence>
<reference evidence="2" key="1">
    <citation type="journal article" date="2017" name="Genome Biol.">
        <title>Comparative genomics reveals high biological diversity and specific adaptations in the industrially and medically important fungal genus Aspergillus.</title>
        <authorList>
            <person name="de Vries R.P."/>
            <person name="Riley R."/>
            <person name="Wiebenga A."/>
            <person name="Aguilar-Osorio G."/>
            <person name="Amillis S."/>
            <person name="Uchima C.A."/>
            <person name="Anderluh G."/>
            <person name="Asadollahi M."/>
            <person name="Askin M."/>
            <person name="Barry K."/>
            <person name="Battaglia E."/>
            <person name="Bayram O."/>
            <person name="Benocci T."/>
            <person name="Braus-Stromeyer S.A."/>
            <person name="Caldana C."/>
            <person name="Canovas D."/>
            <person name="Cerqueira G.C."/>
            <person name="Chen F."/>
            <person name="Chen W."/>
            <person name="Choi C."/>
            <person name="Clum A."/>
            <person name="Dos Santos R.A."/>
            <person name="Damasio A.R."/>
            <person name="Diallinas G."/>
            <person name="Emri T."/>
            <person name="Fekete E."/>
            <person name="Flipphi M."/>
            <person name="Freyberg S."/>
            <person name="Gallo A."/>
            <person name="Gournas C."/>
            <person name="Habgood R."/>
            <person name="Hainaut M."/>
            <person name="Harispe M.L."/>
            <person name="Henrissat B."/>
            <person name="Hilden K.S."/>
            <person name="Hope R."/>
            <person name="Hossain A."/>
            <person name="Karabika E."/>
            <person name="Karaffa L."/>
            <person name="Karanyi Z."/>
            <person name="Krasevec N."/>
            <person name="Kuo A."/>
            <person name="Kusch H."/>
            <person name="LaButti K."/>
            <person name="Lagendijk E.L."/>
            <person name="Lapidus A."/>
            <person name="Levasseur A."/>
            <person name="Lindquist E."/>
            <person name="Lipzen A."/>
            <person name="Logrieco A.F."/>
            <person name="MacCabe A."/>
            <person name="Maekelae M.R."/>
            <person name="Malavazi I."/>
            <person name="Melin P."/>
            <person name="Meyer V."/>
            <person name="Mielnichuk N."/>
            <person name="Miskei M."/>
            <person name="Molnar A.P."/>
            <person name="Mule G."/>
            <person name="Ngan C.Y."/>
            <person name="Orejas M."/>
            <person name="Orosz E."/>
            <person name="Ouedraogo J.P."/>
            <person name="Overkamp K.M."/>
            <person name="Park H.-S."/>
            <person name="Perrone G."/>
            <person name="Piumi F."/>
            <person name="Punt P.J."/>
            <person name="Ram A.F."/>
            <person name="Ramon A."/>
            <person name="Rauscher S."/>
            <person name="Record E."/>
            <person name="Riano-Pachon D.M."/>
            <person name="Robert V."/>
            <person name="Roehrig J."/>
            <person name="Ruller R."/>
            <person name="Salamov A."/>
            <person name="Salih N.S."/>
            <person name="Samson R.A."/>
            <person name="Sandor E."/>
            <person name="Sanguinetti M."/>
            <person name="Schuetze T."/>
            <person name="Sepcic K."/>
            <person name="Shelest E."/>
            <person name="Sherlock G."/>
            <person name="Sophianopoulou V."/>
            <person name="Squina F.M."/>
            <person name="Sun H."/>
            <person name="Susca A."/>
            <person name="Todd R.B."/>
            <person name="Tsang A."/>
            <person name="Unkles S.E."/>
            <person name="van de Wiele N."/>
            <person name="van Rossen-Uffink D."/>
            <person name="Oliveira J.V."/>
            <person name="Vesth T.C."/>
            <person name="Visser J."/>
            <person name="Yu J.-H."/>
            <person name="Zhou M."/>
            <person name="Andersen M.R."/>
            <person name="Archer D.B."/>
            <person name="Baker S.E."/>
            <person name="Benoit I."/>
            <person name="Brakhage A.A."/>
            <person name="Braus G.H."/>
            <person name="Fischer R."/>
            <person name="Frisvad J.C."/>
            <person name="Goldman G.H."/>
            <person name="Houbraken J."/>
            <person name="Oakley B."/>
            <person name="Pocsi I."/>
            <person name="Scazzocchio C."/>
            <person name="Seiboth B."/>
            <person name="vanKuyk P.A."/>
            <person name="Wortman J."/>
            <person name="Dyer P.S."/>
            <person name="Grigoriev I.V."/>
        </authorList>
    </citation>
    <scope>NUCLEOTIDE SEQUENCE [LARGE SCALE GENOMIC DNA]</scope>
    <source>
        <strain evidence="2">CBS 106.47</strain>
    </source>
</reference>
<dbReference type="AlphaFoldDB" id="A0A1M3SZ31"/>
<gene>
    <name evidence="1" type="ORF">ASPFODRAFT_521258</name>
</gene>
<accession>A0A1M3SZ31</accession>
<organism evidence="1 2">
    <name type="scientific">Aspergillus luchuensis (strain CBS 106.47)</name>
    <dbReference type="NCBI Taxonomy" id="1137211"/>
    <lineage>
        <taxon>Eukaryota</taxon>
        <taxon>Fungi</taxon>
        <taxon>Dikarya</taxon>
        <taxon>Ascomycota</taxon>
        <taxon>Pezizomycotina</taxon>
        <taxon>Eurotiomycetes</taxon>
        <taxon>Eurotiomycetidae</taxon>
        <taxon>Eurotiales</taxon>
        <taxon>Aspergillaceae</taxon>
        <taxon>Aspergillus</taxon>
        <taxon>Aspergillus subgen. Circumdati</taxon>
    </lineage>
</organism>